<reference evidence="1 2" key="1">
    <citation type="journal article" date="2019" name="Genome Biol. Evol.">
        <title>Insights into the evolution of the New World diploid cottons (Gossypium, subgenus Houzingenia) based on genome sequencing.</title>
        <authorList>
            <person name="Grover C.E."/>
            <person name="Arick M.A. 2nd"/>
            <person name="Thrash A."/>
            <person name="Conover J.L."/>
            <person name="Sanders W.S."/>
            <person name="Peterson D.G."/>
            <person name="Frelichowski J.E."/>
            <person name="Scheffler J.A."/>
            <person name="Scheffler B.E."/>
            <person name="Wendel J.F."/>
        </authorList>
    </citation>
    <scope>NUCLEOTIDE SEQUENCE [LARGE SCALE GENOMIC DNA]</scope>
    <source>
        <strain evidence="1">27</strain>
        <tissue evidence="1">Leaf</tissue>
    </source>
</reference>
<accession>A0A7J8QXB7</accession>
<dbReference type="Proteomes" id="UP000593561">
    <property type="component" value="Unassembled WGS sequence"/>
</dbReference>
<dbReference type="AlphaFoldDB" id="A0A7J8QXB7"/>
<sequence length="47" mass="5354">MDSFIIGDNSNTQRPLSCLCWRSRKEEICCSNIIPEASFIPEFVESS</sequence>
<protein>
    <submittedName>
        <fullName evidence="1">Uncharacterized protein</fullName>
    </submittedName>
</protein>
<dbReference type="EMBL" id="JABFAC010000001">
    <property type="protein sequence ID" value="MBA0605756.1"/>
    <property type="molecule type" value="Genomic_DNA"/>
</dbReference>
<gene>
    <name evidence="1" type="ORF">Godav_018296</name>
</gene>
<evidence type="ECO:0000313" key="1">
    <source>
        <dbReference type="EMBL" id="MBA0605756.1"/>
    </source>
</evidence>
<proteinExistence type="predicted"/>
<evidence type="ECO:0000313" key="2">
    <source>
        <dbReference type="Proteomes" id="UP000593561"/>
    </source>
</evidence>
<comment type="caution">
    <text evidence="1">The sequence shown here is derived from an EMBL/GenBank/DDBJ whole genome shotgun (WGS) entry which is preliminary data.</text>
</comment>
<keyword evidence="2" id="KW-1185">Reference proteome</keyword>
<name>A0A7J8QXB7_GOSDV</name>
<organism evidence="1 2">
    <name type="scientific">Gossypium davidsonii</name>
    <name type="common">Davidson's cotton</name>
    <name type="synonym">Gossypium klotzschianum subsp. davidsonii</name>
    <dbReference type="NCBI Taxonomy" id="34287"/>
    <lineage>
        <taxon>Eukaryota</taxon>
        <taxon>Viridiplantae</taxon>
        <taxon>Streptophyta</taxon>
        <taxon>Embryophyta</taxon>
        <taxon>Tracheophyta</taxon>
        <taxon>Spermatophyta</taxon>
        <taxon>Magnoliopsida</taxon>
        <taxon>eudicotyledons</taxon>
        <taxon>Gunneridae</taxon>
        <taxon>Pentapetalae</taxon>
        <taxon>rosids</taxon>
        <taxon>malvids</taxon>
        <taxon>Malvales</taxon>
        <taxon>Malvaceae</taxon>
        <taxon>Malvoideae</taxon>
        <taxon>Gossypium</taxon>
    </lineage>
</organism>